<gene>
    <name evidence="1" type="ORF">MA16_Dca017561</name>
</gene>
<dbReference type="AlphaFoldDB" id="A0A2I0WKG2"/>
<sequence length="55" mass="6068">MAAHKTMHKYISRFCFTRRASSFSPARFQSAMAAHKTMHAVQYGSYGGGADALKV</sequence>
<reference evidence="1 2" key="2">
    <citation type="journal article" date="2017" name="Nature">
        <title>The Apostasia genome and the evolution of orchids.</title>
        <authorList>
            <person name="Zhang G.Q."/>
            <person name="Liu K.W."/>
            <person name="Li Z."/>
            <person name="Lohaus R."/>
            <person name="Hsiao Y.Y."/>
            <person name="Niu S.C."/>
            <person name="Wang J.Y."/>
            <person name="Lin Y.C."/>
            <person name="Xu Q."/>
            <person name="Chen L.J."/>
            <person name="Yoshida K."/>
            <person name="Fujiwara S."/>
            <person name="Wang Z.W."/>
            <person name="Zhang Y.Q."/>
            <person name="Mitsuda N."/>
            <person name="Wang M."/>
            <person name="Liu G.H."/>
            <person name="Pecoraro L."/>
            <person name="Huang H.X."/>
            <person name="Xiao X.J."/>
            <person name="Lin M."/>
            <person name="Wu X.Y."/>
            <person name="Wu W.L."/>
            <person name="Chen Y.Y."/>
            <person name="Chang S.B."/>
            <person name="Sakamoto S."/>
            <person name="Ohme-Takagi M."/>
            <person name="Yagi M."/>
            <person name="Zeng S.J."/>
            <person name="Shen C.Y."/>
            <person name="Yeh C.M."/>
            <person name="Luo Y.B."/>
            <person name="Tsai W.C."/>
            <person name="Van de Peer Y."/>
            <person name="Liu Z.J."/>
        </authorList>
    </citation>
    <scope>NUCLEOTIDE SEQUENCE [LARGE SCALE GENOMIC DNA]</scope>
    <source>
        <tissue evidence="1">The whole plant</tissue>
    </source>
</reference>
<evidence type="ECO:0000313" key="1">
    <source>
        <dbReference type="EMBL" id="PKU76148.1"/>
    </source>
</evidence>
<organism evidence="1 2">
    <name type="scientific">Dendrobium catenatum</name>
    <dbReference type="NCBI Taxonomy" id="906689"/>
    <lineage>
        <taxon>Eukaryota</taxon>
        <taxon>Viridiplantae</taxon>
        <taxon>Streptophyta</taxon>
        <taxon>Embryophyta</taxon>
        <taxon>Tracheophyta</taxon>
        <taxon>Spermatophyta</taxon>
        <taxon>Magnoliopsida</taxon>
        <taxon>Liliopsida</taxon>
        <taxon>Asparagales</taxon>
        <taxon>Orchidaceae</taxon>
        <taxon>Epidendroideae</taxon>
        <taxon>Malaxideae</taxon>
        <taxon>Dendrobiinae</taxon>
        <taxon>Dendrobium</taxon>
    </lineage>
</organism>
<evidence type="ECO:0000313" key="2">
    <source>
        <dbReference type="Proteomes" id="UP000233837"/>
    </source>
</evidence>
<accession>A0A2I0WKG2</accession>
<keyword evidence="2" id="KW-1185">Reference proteome</keyword>
<dbReference type="Proteomes" id="UP000233837">
    <property type="component" value="Unassembled WGS sequence"/>
</dbReference>
<proteinExistence type="predicted"/>
<name>A0A2I0WKG2_9ASPA</name>
<reference evidence="1 2" key="1">
    <citation type="journal article" date="2016" name="Sci. Rep.">
        <title>The Dendrobium catenatum Lindl. genome sequence provides insights into polysaccharide synthase, floral development and adaptive evolution.</title>
        <authorList>
            <person name="Zhang G.Q."/>
            <person name="Xu Q."/>
            <person name="Bian C."/>
            <person name="Tsai W.C."/>
            <person name="Yeh C.M."/>
            <person name="Liu K.W."/>
            <person name="Yoshida K."/>
            <person name="Zhang L.S."/>
            <person name="Chang S.B."/>
            <person name="Chen F."/>
            <person name="Shi Y."/>
            <person name="Su Y.Y."/>
            <person name="Zhang Y.Q."/>
            <person name="Chen L.J."/>
            <person name="Yin Y."/>
            <person name="Lin M."/>
            <person name="Huang H."/>
            <person name="Deng H."/>
            <person name="Wang Z.W."/>
            <person name="Zhu S.L."/>
            <person name="Zhao X."/>
            <person name="Deng C."/>
            <person name="Niu S.C."/>
            <person name="Huang J."/>
            <person name="Wang M."/>
            <person name="Liu G.H."/>
            <person name="Yang H.J."/>
            <person name="Xiao X.J."/>
            <person name="Hsiao Y.Y."/>
            <person name="Wu W.L."/>
            <person name="Chen Y.Y."/>
            <person name="Mitsuda N."/>
            <person name="Ohme-Takagi M."/>
            <person name="Luo Y.B."/>
            <person name="Van de Peer Y."/>
            <person name="Liu Z.J."/>
        </authorList>
    </citation>
    <scope>NUCLEOTIDE SEQUENCE [LARGE SCALE GENOMIC DNA]</scope>
    <source>
        <tissue evidence="1">The whole plant</tissue>
    </source>
</reference>
<protein>
    <submittedName>
        <fullName evidence="1">Uncharacterized protein</fullName>
    </submittedName>
</protein>
<dbReference type="EMBL" id="KZ502554">
    <property type="protein sequence ID" value="PKU76148.1"/>
    <property type="molecule type" value="Genomic_DNA"/>
</dbReference>